<evidence type="ECO:0000256" key="4">
    <source>
        <dbReference type="ARBA" id="ARBA00034003"/>
    </source>
</evidence>
<dbReference type="Gene3D" id="3.30.470.30">
    <property type="entry name" value="DNA ligase/mRNA capping enzyme"/>
    <property type="match status" value="1"/>
</dbReference>
<dbReference type="InterPro" id="IPR014146">
    <property type="entry name" value="LigD_ligase_dom"/>
</dbReference>
<dbReference type="SUPFAM" id="SSF50249">
    <property type="entry name" value="Nucleic acid-binding proteins"/>
    <property type="match status" value="1"/>
</dbReference>
<evidence type="ECO:0000256" key="2">
    <source>
        <dbReference type="ARBA" id="ARBA00012727"/>
    </source>
</evidence>
<sequence>MMASPGEPPRDAARWGLELKWDGVRAISYVSPDGVRATGRRGTEVTGHYPELAGLADLLPGRQVILDGEVVAFDATGRPSFELLQRRMHVARPDRHVLREVPVRYVVFDLLFLDGHILYELPYADRRELLEALELTAGAIEAPAHLRAADAEQVVELLELTREQHLEGLVAKRLDSPYRPGRRVDHWRKVKNLHTQEVVIGGWKPGKGRRAGGVGSLLLGVYEGGRLCFVGHVGTGFTDQMLDEMAALLRPLETPTSPYDDDVPREFTRGAHWVWPRLVGEVEYASWTAERRLRAPSWRGLRDDKTPADVTRDP</sequence>
<gene>
    <name evidence="6" type="ORF">HKK74_38065</name>
</gene>
<protein>
    <recommendedName>
        <fullName evidence="2">DNA ligase (ATP)</fullName>
        <ecNumber evidence="2">6.5.1.1</ecNumber>
    </recommendedName>
</protein>
<dbReference type="Pfam" id="PF01068">
    <property type="entry name" value="DNA_ligase_A_M"/>
    <property type="match status" value="1"/>
</dbReference>
<dbReference type="InterPro" id="IPR012340">
    <property type="entry name" value="NA-bd_OB-fold"/>
</dbReference>
<dbReference type="NCBIfam" id="TIGR02779">
    <property type="entry name" value="NHEJ_ligase_lig"/>
    <property type="match status" value="1"/>
</dbReference>
<dbReference type="Proteomes" id="UP000805614">
    <property type="component" value="Unassembled WGS sequence"/>
</dbReference>
<dbReference type="SUPFAM" id="SSF56091">
    <property type="entry name" value="DNA ligase/mRNA capping enzyme, catalytic domain"/>
    <property type="match status" value="1"/>
</dbReference>
<dbReference type="CDD" id="cd07906">
    <property type="entry name" value="Adenylation_DNA_ligase_LigD_LigC"/>
    <property type="match status" value="1"/>
</dbReference>
<dbReference type="InterPro" id="IPR012309">
    <property type="entry name" value="DNA_ligase_ATP-dep_C"/>
</dbReference>
<dbReference type="PANTHER" id="PTHR45674:SF4">
    <property type="entry name" value="DNA LIGASE 1"/>
    <property type="match status" value="1"/>
</dbReference>
<evidence type="ECO:0000313" key="6">
    <source>
        <dbReference type="EMBL" id="MBC6471248.1"/>
    </source>
</evidence>
<comment type="catalytic activity">
    <reaction evidence="4">
        <text>ATP + (deoxyribonucleotide)n-3'-hydroxyl + 5'-phospho-(deoxyribonucleotide)m = (deoxyribonucleotide)n+m + AMP + diphosphate.</text>
        <dbReference type="EC" id="6.5.1.1"/>
    </reaction>
</comment>
<proteinExistence type="inferred from homology"/>
<reference evidence="6 7" key="1">
    <citation type="submission" date="2020-06" db="EMBL/GenBank/DDBJ databases">
        <title>Actinomadura xiongansis sp. nov., isolated from soil of Baiyangdian.</title>
        <authorList>
            <person name="Zhang X."/>
        </authorList>
    </citation>
    <scope>NUCLEOTIDE SEQUENCE [LARGE SCALE GENOMIC DNA]</scope>
    <source>
        <strain evidence="6 7">HBUM206468</strain>
    </source>
</reference>
<evidence type="ECO:0000259" key="5">
    <source>
        <dbReference type="PROSITE" id="PS50160"/>
    </source>
</evidence>
<dbReference type="InterPro" id="IPR012310">
    <property type="entry name" value="DNA_ligase_ATP-dep_cent"/>
</dbReference>
<dbReference type="CDD" id="cd07971">
    <property type="entry name" value="OBF_DNA_ligase_LigD"/>
    <property type="match status" value="1"/>
</dbReference>
<comment type="similarity">
    <text evidence="1">Belongs to the ATP-dependent DNA ligase family.</text>
</comment>
<dbReference type="PANTHER" id="PTHR45674">
    <property type="entry name" value="DNA LIGASE 1/3 FAMILY MEMBER"/>
    <property type="match status" value="1"/>
</dbReference>
<evidence type="ECO:0000256" key="1">
    <source>
        <dbReference type="ARBA" id="ARBA00007572"/>
    </source>
</evidence>
<evidence type="ECO:0000313" key="7">
    <source>
        <dbReference type="Proteomes" id="UP000805614"/>
    </source>
</evidence>
<dbReference type="Gene3D" id="3.30.1490.70">
    <property type="match status" value="1"/>
</dbReference>
<dbReference type="Pfam" id="PF04679">
    <property type="entry name" value="DNA_ligase_A_C"/>
    <property type="match status" value="1"/>
</dbReference>
<dbReference type="EC" id="6.5.1.1" evidence="2"/>
<name>A0ABR7M2B1_9ACTN</name>
<keyword evidence="3" id="KW-0436">Ligase</keyword>
<feature type="domain" description="ATP-dependent DNA ligase family profile" evidence="5">
    <location>
        <begin position="96"/>
        <end position="223"/>
    </location>
</feature>
<comment type="caution">
    <text evidence="6">The sequence shown here is derived from an EMBL/GenBank/DDBJ whole genome shotgun (WGS) entry which is preliminary data.</text>
</comment>
<dbReference type="Gene3D" id="2.40.50.140">
    <property type="entry name" value="Nucleic acid-binding proteins"/>
    <property type="match status" value="1"/>
</dbReference>
<dbReference type="EMBL" id="JABVEC010000063">
    <property type="protein sequence ID" value="MBC6471248.1"/>
    <property type="molecule type" value="Genomic_DNA"/>
</dbReference>
<dbReference type="InterPro" id="IPR050191">
    <property type="entry name" value="ATP-dep_DNA_ligase"/>
</dbReference>
<evidence type="ECO:0000256" key="3">
    <source>
        <dbReference type="ARBA" id="ARBA00022598"/>
    </source>
</evidence>
<organism evidence="6 7">
    <name type="scientific">Actinomadura alba</name>
    <dbReference type="NCBI Taxonomy" id="406431"/>
    <lineage>
        <taxon>Bacteria</taxon>
        <taxon>Bacillati</taxon>
        <taxon>Actinomycetota</taxon>
        <taxon>Actinomycetes</taxon>
        <taxon>Streptosporangiales</taxon>
        <taxon>Thermomonosporaceae</taxon>
        <taxon>Actinomadura</taxon>
    </lineage>
</organism>
<accession>A0ABR7M2B1</accession>
<keyword evidence="7" id="KW-1185">Reference proteome</keyword>
<dbReference type="PROSITE" id="PS50160">
    <property type="entry name" value="DNA_LIGASE_A3"/>
    <property type="match status" value="1"/>
</dbReference>